<proteinExistence type="predicted"/>
<evidence type="ECO:0008006" key="5">
    <source>
        <dbReference type="Google" id="ProtNLM"/>
    </source>
</evidence>
<feature type="transmembrane region" description="Helical" evidence="2">
    <location>
        <begin position="257"/>
        <end position="278"/>
    </location>
</feature>
<gene>
    <name evidence="3" type="ORF">RM844_23245</name>
</gene>
<evidence type="ECO:0000256" key="1">
    <source>
        <dbReference type="SAM" id="MobiDB-lite"/>
    </source>
</evidence>
<organism evidence="3 4">
    <name type="scientific">Streptomyces chisholmiae</name>
    <dbReference type="NCBI Taxonomy" id="3075540"/>
    <lineage>
        <taxon>Bacteria</taxon>
        <taxon>Bacillati</taxon>
        <taxon>Actinomycetota</taxon>
        <taxon>Actinomycetes</taxon>
        <taxon>Kitasatosporales</taxon>
        <taxon>Streptomycetaceae</taxon>
        <taxon>Streptomyces</taxon>
    </lineage>
</organism>
<evidence type="ECO:0000313" key="4">
    <source>
        <dbReference type="Proteomes" id="UP001183410"/>
    </source>
</evidence>
<feature type="compositionally biased region" description="Pro residues" evidence="1">
    <location>
        <begin position="1"/>
        <end position="16"/>
    </location>
</feature>
<keyword evidence="2" id="KW-0812">Transmembrane</keyword>
<evidence type="ECO:0000313" key="3">
    <source>
        <dbReference type="EMBL" id="MDT0269205.1"/>
    </source>
</evidence>
<evidence type="ECO:0000256" key="2">
    <source>
        <dbReference type="SAM" id="Phobius"/>
    </source>
</evidence>
<reference evidence="4" key="1">
    <citation type="submission" date="2023-07" db="EMBL/GenBank/DDBJ databases">
        <title>30 novel species of actinomycetes from the DSMZ collection.</title>
        <authorList>
            <person name="Nouioui I."/>
        </authorList>
    </citation>
    <scope>NUCLEOTIDE SEQUENCE [LARGE SCALE GENOMIC DNA]</scope>
    <source>
        <strain evidence="4">DSM 44915</strain>
    </source>
</reference>
<dbReference type="EMBL" id="JAVREO010000015">
    <property type="protein sequence ID" value="MDT0269205.1"/>
    <property type="molecule type" value="Genomic_DNA"/>
</dbReference>
<sequence length="470" mass="49376">MTQPPSPPPASPPVFPAPRAGGSAGPPARPAAPQRRGALVENAGRLWAAMGTEPGRLRLIGAVLTGLLLLFGGVTYWQLSARAESAETARESSQPLSRKAGDLYRSLADANTTAASGFLAGADEPSEVRNRYVRNIATASRLLVEAAGHARDSPGATALVNQLNAELPRYTGLVETARAIDRQRLPLGSAYLRYADQRMQDTLLTSAASLYRLETGRYQADLAEARSWPWLSVGLGAACLVGLGWAQRRHYLRTHRVFNRGLVAGTVAAGLLLLWVVGAHTMARSALRDAQDGPGQALTTLSAARTEALLARGAENLSLVSRGGDSTFEDAYQNSMRQLLADAERPADGLLPKALAQAGGVEGRAPVGAAIEAANAWRERHETVRDAEVAGDYDTAIGLVIGGEGSTGESFDRVDAELGAAVTHQQARFRAAALTGLDWLGGLPTGAFALALVGAVGTVRGVGLRLAEYR</sequence>
<comment type="caution">
    <text evidence="3">The sequence shown here is derived from an EMBL/GenBank/DDBJ whole genome shotgun (WGS) entry which is preliminary data.</text>
</comment>
<dbReference type="RefSeq" id="WP_311669293.1">
    <property type="nucleotide sequence ID" value="NZ_JAVREO010000015.1"/>
</dbReference>
<accession>A0ABU2JW22</accession>
<keyword evidence="2" id="KW-0472">Membrane</keyword>
<feature type="transmembrane region" description="Helical" evidence="2">
    <location>
        <begin position="59"/>
        <end position="79"/>
    </location>
</feature>
<keyword evidence="4" id="KW-1185">Reference proteome</keyword>
<dbReference type="Proteomes" id="UP001183410">
    <property type="component" value="Unassembled WGS sequence"/>
</dbReference>
<feature type="region of interest" description="Disordered" evidence="1">
    <location>
        <begin position="1"/>
        <end position="35"/>
    </location>
</feature>
<protein>
    <recommendedName>
        <fullName evidence="5">Secreted protein</fullName>
    </recommendedName>
</protein>
<name>A0ABU2JW22_9ACTN</name>
<keyword evidence="2" id="KW-1133">Transmembrane helix</keyword>